<dbReference type="PANTHER" id="PTHR44688:SF16">
    <property type="entry name" value="DNA-BINDING TRANSCRIPTIONAL ACTIVATOR DEVR_DOSR"/>
    <property type="match status" value="1"/>
</dbReference>
<feature type="region of interest" description="Disordered" evidence="4">
    <location>
        <begin position="1"/>
        <end position="32"/>
    </location>
</feature>
<dbReference type="CDD" id="cd06170">
    <property type="entry name" value="LuxR_C_like"/>
    <property type="match status" value="1"/>
</dbReference>
<comment type="caution">
    <text evidence="6">The sequence shown here is derived from an EMBL/GenBank/DDBJ whole genome shotgun (WGS) entry which is preliminary data.</text>
</comment>
<gene>
    <name evidence="6" type="ORF">G3M58_19520</name>
</gene>
<evidence type="ECO:0000256" key="1">
    <source>
        <dbReference type="ARBA" id="ARBA00023015"/>
    </source>
</evidence>
<dbReference type="PROSITE" id="PS50043">
    <property type="entry name" value="HTH_LUXR_2"/>
    <property type="match status" value="1"/>
</dbReference>
<dbReference type="InterPro" id="IPR000792">
    <property type="entry name" value="Tscrpt_reg_LuxR_C"/>
</dbReference>
<evidence type="ECO:0000256" key="4">
    <source>
        <dbReference type="SAM" id="MobiDB-lite"/>
    </source>
</evidence>
<dbReference type="SMART" id="SM00421">
    <property type="entry name" value="HTH_LUXR"/>
    <property type="match status" value="1"/>
</dbReference>
<dbReference type="PANTHER" id="PTHR44688">
    <property type="entry name" value="DNA-BINDING TRANSCRIPTIONAL ACTIVATOR DEVR_DOSR"/>
    <property type="match status" value="1"/>
</dbReference>
<dbReference type="Pfam" id="PF00196">
    <property type="entry name" value="GerE"/>
    <property type="match status" value="1"/>
</dbReference>
<evidence type="ECO:0000256" key="2">
    <source>
        <dbReference type="ARBA" id="ARBA00023125"/>
    </source>
</evidence>
<dbReference type="EMBL" id="JAAGMN010001925">
    <property type="protein sequence ID" value="NEE08629.1"/>
    <property type="molecule type" value="Genomic_DNA"/>
</dbReference>
<protein>
    <submittedName>
        <fullName evidence="6">Response regulator transcription factor</fullName>
    </submittedName>
</protein>
<dbReference type="GO" id="GO:0003677">
    <property type="term" value="F:DNA binding"/>
    <property type="evidence" value="ECO:0007669"/>
    <property type="project" value="UniProtKB-KW"/>
</dbReference>
<dbReference type="Gene3D" id="1.10.10.10">
    <property type="entry name" value="Winged helix-like DNA-binding domain superfamily/Winged helix DNA-binding domain"/>
    <property type="match status" value="1"/>
</dbReference>
<accession>A0A6G3WSX5</accession>
<feature type="domain" description="HTH luxR-type" evidence="5">
    <location>
        <begin position="26"/>
        <end position="91"/>
    </location>
</feature>
<evidence type="ECO:0000313" key="6">
    <source>
        <dbReference type="EMBL" id="NEE08629.1"/>
    </source>
</evidence>
<evidence type="ECO:0000259" key="5">
    <source>
        <dbReference type="PROSITE" id="PS50043"/>
    </source>
</evidence>
<feature type="non-terminal residue" evidence="6">
    <location>
        <position position="1"/>
    </location>
</feature>
<keyword evidence="1" id="KW-0805">Transcription regulation</keyword>
<reference evidence="6" key="1">
    <citation type="submission" date="2020-01" db="EMBL/GenBank/DDBJ databases">
        <title>Insect and environment-associated Actinomycetes.</title>
        <authorList>
            <person name="Currrie C."/>
            <person name="Chevrette M."/>
            <person name="Carlson C."/>
            <person name="Stubbendieck R."/>
            <person name="Wendt-Pienkowski E."/>
        </authorList>
    </citation>
    <scope>NUCLEOTIDE SEQUENCE</scope>
    <source>
        <strain evidence="6">SID7499</strain>
    </source>
</reference>
<evidence type="ECO:0000256" key="3">
    <source>
        <dbReference type="ARBA" id="ARBA00023163"/>
    </source>
</evidence>
<dbReference type="PRINTS" id="PR00038">
    <property type="entry name" value="HTHLUXR"/>
</dbReference>
<name>A0A6G3WSX5_9ACTN</name>
<sequence length="104" mass="10707">DAATALGRRARLPLTPARQPGPAPADPAEALGLTSRERDVLRLVAAGHTNRRIAQELFISPKTASVHVSNILGKLGVSGRGEAAAVAHRLGLFPAEMVMSGPAG</sequence>
<keyword evidence="2" id="KW-0238">DNA-binding</keyword>
<dbReference type="InterPro" id="IPR016032">
    <property type="entry name" value="Sig_transdc_resp-reg_C-effctor"/>
</dbReference>
<dbReference type="AlphaFoldDB" id="A0A6G3WSX5"/>
<dbReference type="InterPro" id="IPR036388">
    <property type="entry name" value="WH-like_DNA-bd_sf"/>
</dbReference>
<dbReference type="GO" id="GO:0006355">
    <property type="term" value="P:regulation of DNA-templated transcription"/>
    <property type="evidence" value="ECO:0007669"/>
    <property type="project" value="InterPro"/>
</dbReference>
<proteinExistence type="predicted"/>
<dbReference type="SUPFAM" id="SSF46894">
    <property type="entry name" value="C-terminal effector domain of the bipartite response regulators"/>
    <property type="match status" value="1"/>
</dbReference>
<keyword evidence="3" id="KW-0804">Transcription</keyword>
<organism evidence="6">
    <name type="scientific">Streptomyces sp. SID7499</name>
    <dbReference type="NCBI Taxonomy" id="2706086"/>
    <lineage>
        <taxon>Bacteria</taxon>
        <taxon>Bacillati</taxon>
        <taxon>Actinomycetota</taxon>
        <taxon>Actinomycetes</taxon>
        <taxon>Kitasatosporales</taxon>
        <taxon>Streptomycetaceae</taxon>
        <taxon>Streptomyces</taxon>
    </lineage>
</organism>